<gene>
    <name evidence="1" type="ORF">SAMN05421638_2174</name>
</gene>
<dbReference type="RefSeq" id="WP_169743481.1">
    <property type="nucleotide sequence ID" value="NZ_FORQ01000004.1"/>
</dbReference>
<dbReference type="Proteomes" id="UP000242560">
    <property type="component" value="Unassembled WGS sequence"/>
</dbReference>
<reference evidence="2" key="1">
    <citation type="submission" date="2016-10" db="EMBL/GenBank/DDBJ databases">
        <authorList>
            <person name="Varghese N."/>
            <person name="Submissions S."/>
        </authorList>
    </citation>
    <scope>NUCLEOTIDE SEQUENCE [LARGE SCALE GENOMIC DNA]</scope>
    <source>
        <strain evidence="2">DSM 22251</strain>
    </source>
</reference>
<accession>A0A1I3NM26</accession>
<evidence type="ECO:0000313" key="1">
    <source>
        <dbReference type="EMBL" id="SFJ10398.1"/>
    </source>
</evidence>
<dbReference type="EMBL" id="FORQ01000004">
    <property type="protein sequence ID" value="SFJ10398.1"/>
    <property type="molecule type" value="Genomic_DNA"/>
</dbReference>
<evidence type="ECO:0000313" key="2">
    <source>
        <dbReference type="Proteomes" id="UP000242560"/>
    </source>
</evidence>
<keyword evidence="2" id="KW-1185">Reference proteome</keyword>
<organism evidence="1 2">
    <name type="scientific">Kaistella treverensis</name>
    <dbReference type="NCBI Taxonomy" id="631455"/>
    <lineage>
        <taxon>Bacteria</taxon>
        <taxon>Pseudomonadati</taxon>
        <taxon>Bacteroidota</taxon>
        <taxon>Flavobacteriia</taxon>
        <taxon>Flavobacteriales</taxon>
        <taxon>Weeksellaceae</taxon>
        <taxon>Chryseobacterium group</taxon>
        <taxon>Kaistella</taxon>
    </lineage>
</organism>
<sequence>MKLADVKQILPTLENVEFQLENGTFVPEQKKNLVELKANQNSCAPNSGCC</sequence>
<protein>
    <submittedName>
        <fullName evidence="1">Uncharacterized protein</fullName>
    </submittedName>
</protein>
<name>A0A1I3NM26_9FLAO</name>
<dbReference type="AlphaFoldDB" id="A0A1I3NM26"/>
<proteinExistence type="predicted"/>